<accession>E6LEM1</accession>
<evidence type="ECO:0000313" key="2">
    <source>
        <dbReference type="Proteomes" id="UP000010296"/>
    </source>
</evidence>
<dbReference type="Proteomes" id="UP000010296">
    <property type="component" value="Unassembled WGS sequence"/>
</dbReference>
<dbReference type="AlphaFoldDB" id="E6LEM1"/>
<dbReference type="RefSeq" id="WP_007207832.1">
    <property type="nucleotide sequence ID" value="NZ_GL622241.1"/>
</dbReference>
<dbReference type="STRING" id="888064.HMPREF9088_0811"/>
<dbReference type="PATRIC" id="fig|888064.11.peg.1463"/>
<dbReference type="EMBL" id="AEPV01000028">
    <property type="protein sequence ID" value="EFU74357.1"/>
    <property type="molecule type" value="Genomic_DNA"/>
</dbReference>
<name>E6LEM1_ENTI1</name>
<organism evidence="1 2">
    <name type="scientific">Enterococcus italicus (strain DSM 15952 / CCUG 50447 / LMG 22039 / TP 1.5)</name>
    <dbReference type="NCBI Taxonomy" id="888064"/>
    <lineage>
        <taxon>Bacteria</taxon>
        <taxon>Bacillati</taxon>
        <taxon>Bacillota</taxon>
        <taxon>Bacilli</taxon>
        <taxon>Lactobacillales</taxon>
        <taxon>Enterococcaceae</taxon>
        <taxon>Enterococcus</taxon>
    </lineage>
</organism>
<protein>
    <submittedName>
        <fullName evidence="1">Uncharacterized protein</fullName>
    </submittedName>
</protein>
<evidence type="ECO:0000313" key="1">
    <source>
        <dbReference type="EMBL" id="EFU74357.1"/>
    </source>
</evidence>
<dbReference type="HOGENOM" id="CLU_3079641_0_0_9"/>
<reference evidence="1 2" key="1">
    <citation type="submission" date="2010-12" db="EMBL/GenBank/DDBJ databases">
        <authorList>
            <person name="Muzny D."/>
            <person name="Qin X."/>
            <person name="Deng J."/>
            <person name="Jiang H."/>
            <person name="Liu Y."/>
            <person name="Qu J."/>
            <person name="Song X.-Z."/>
            <person name="Zhang L."/>
            <person name="Thornton R."/>
            <person name="Coyle M."/>
            <person name="Francisco L."/>
            <person name="Jackson L."/>
            <person name="Javaid M."/>
            <person name="Korchina V."/>
            <person name="Kovar C."/>
            <person name="Mata R."/>
            <person name="Mathew T."/>
            <person name="Ngo R."/>
            <person name="Nguyen L."/>
            <person name="Nguyen N."/>
            <person name="Okwuonu G."/>
            <person name="Ongeri F."/>
            <person name="Pham C."/>
            <person name="Simmons D."/>
            <person name="Wilczek-Boney K."/>
            <person name="Hale W."/>
            <person name="Jakkamsetti A."/>
            <person name="Pham P."/>
            <person name="Ruth R."/>
            <person name="San Lucas F."/>
            <person name="Warren J."/>
            <person name="Zhang J."/>
            <person name="Zhao Z."/>
            <person name="Zhou C."/>
            <person name="Zhu D."/>
            <person name="Lee S."/>
            <person name="Bess C."/>
            <person name="Blankenburg K."/>
            <person name="Forbes L."/>
            <person name="Fu Q."/>
            <person name="Gubbala S."/>
            <person name="Hirani K."/>
            <person name="Jayaseelan J.C."/>
            <person name="Lara F."/>
            <person name="Munidasa M."/>
            <person name="Palculict T."/>
            <person name="Patil S."/>
            <person name="Pu L.-L."/>
            <person name="Saada N."/>
            <person name="Tang L."/>
            <person name="Weissenberger G."/>
            <person name="Zhu Y."/>
            <person name="Hemphill L."/>
            <person name="Shang Y."/>
            <person name="Youmans B."/>
            <person name="Ayvaz T."/>
            <person name="Ross M."/>
            <person name="Santibanez J."/>
            <person name="Aqrawi P."/>
            <person name="Gross S."/>
            <person name="Joshi V."/>
            <person name="Fowler G."/>
            <person name="Nazareth L."/>
            <person name="Reid J."/>
            <person name="Worley K."/>
            <person name="Petrosino J."/>
            <person name="Highlander S."/>
            <person name="Gibbs R."/>
        </authorList>
    </citation>
    <scope>NUCLEOTIDE SEQUENCE [LARGE SCALE GENOMIC DNA]</scope>
    <source>
        <strain evidence="2">DSM 15952 / CCUG 50447 / LMG 22039 / TP 1.5</strain>
    </source>
</reference>
<comment type="caution">
    <text evidence="1">The sequence shown here is derived from an EMBL/GenBank/DDBJ whole genome shotgun (WGS) entry which is preliminary data.</text>
</comment>
<gene>
    <name evidence="1" type="ORF">HMPREF9088_0811</name>
</gene>
<keyword evidence="2" id="KW-1185">Reference proteome</keyword>
<sequence>MRKRTRRILFIFALLVIVSPLPVYLKVILAGNAVTILALDFDEFNYQTRGMK</sequence>
<proteinExistence type="predicted"/>